<name>A0A5Q0M6Y6_VARPD</name>
<dbReference type="GO" id="GO:0071949">
    <property type="term" value="F:FAD binding"/>
    <property type="evidence" value="ECO:0007669"/>
    <property type="project" value="InterPro"/>
</dbReference>
<dbReference type="InterPro" id="IPR050816">
    <property type="entry name" value="Flavin-dep_Halogenase_NPB"/>
</dbReference>
<dbReference type="RefSeq" id="WP_153284091.1">
    <property type="nucleotide sequence ID" value="NZ_CP045644.1"/>
</dbReference>
<dbReference type="InterPro" id="IPR002938">
    <property type="entry name" value="FAD-bd"/>
</dbReference>
<dbReference type="PANTHER" id="PTHR43747:SF1">
    <property type="entry name" value="SLR1998 PROTEIN"/>
    <property type="match status" value="1"/>
</dbReference>
<protein>
    <submittedName>
        <fullName evidence="2">FAD-dependent oxidoreductase</fullName>
    </submittedName>
</protein>
<evidence type="ECO:0000313" key="2">
    <source>
        <dbReference type="EMBL" id="QFZ85520.1"/>
    </source>
</evidence>
<evidence type="ECO:0000259" key="1">
    <source>
        <dbReference type="Pfam" id="PF01494"/>
    </source>
</evidence>
<dbReference type="SUPFAM" id="SSF51905">
    <property type="entry name" value="FAD/NAD(P)-binding domain"/>
    <property type="match status" value="1"/>
</dbReference>
<dbReference type="Proteomes" id="UP000326780">
    <property type="component" value="Chromosome"/>
</dbReference>
<dbReference type="Gene3D" id="3.50.50.60">
    <property type="entry name" value="FAD/NAD(P)-binding domain"/>
    <property type="match status" value="1"/>
</dbReference>
<dbReference type="AlphaFoldDB" id="A0A5Q0M6Y6"/>
<dbReference type="InterPro" id="IPR036188">
    <property type="entry name" value="FAD/NAD-bd_sf"/>
</dbReference>
<accession>A0A5Q0M6Y6</accession>
<evidence type="ECO:0000313" key="3">
    <source>
        <dbReference type="Proteomes" id="UP000326780"/>
    </source>
</evidence>
<gene>
    <name evidence="2" type="ORF">GFK26_23530</name>
</gene>
<dbReference type="EMBL" id="CP045644">
    <property type="protein sequence ID" value="QFZ85520.1"/>
    <property type="molecule type" value="Genomic_DNA"/>
</dbReference>
<reference evidence="2 3" key="1">
    <citation type="submission" date="2019-10" db="EMBL/GenBank/DDBJ databases">
        <title>Complete genome sequence of Variovorax paradoxus 5C-2.</title>
        <authorList>
            <person name="Gogoleva N.E."/>
            <person name="Balkin A.S."/>
        </authorList>
    </citation>
    <scope>NUCLEOTIDE SEQUENCE [LARGE SCALE GENOMIC DNA]</scope>
    <source>
        <strain evidence="2 3">5C-2</strain>
    </source>
</reference>
<organism evidence="2 3">
    <name type="scientific">Variovorax paradoxus</name>
    <dbReference type="NCBI Taxonomy" id="34073"/>
    <lineage>
        <taxon>Bacteria</taxon>
        <taxon>Pseudomonadati</taxon>
        <taxon>Pseudomonadota</taxon>
        <taxon>Betaproteobacteria</taxon>
        <taxon>Burkholderiales</taxon>
        <taxon>Comamonadaceae</taxon>
        <taxon>Variovorax</taxon>
    </lineage>
</organism>
<feature type="domain" description="FAD-binding" evidence="1">
    <location>
        <begin position="22"/>
        <end position="342"/>
    </location>
</feature>
<dbReference type="Pfam" id="PF01494">
    <property type="entry name" value="FAD_binding_3"/>
    <property type="match status" value="1"/>
</dbReference>
<proteinExistence type="predicted"/>
<dbReference type="PANTHER" id="PTHR43747">
    <property type="entry name" value="FAD-BINDING PROTEIN"/>
    <property type="match status" value="1"/>
</dbReference>
<dbReference type="PRINTS" id="PR00420">
    <property type="entry name" value="RNGMNOXGNASE"/>
</dbReference>
<sequence length="456" mass="50941">MSQPQVSSSSGAPSVSAVSESCDVFVIGGGPAGSTVAALLAQQGRQVVLVEKEHHPRFHIGESLLPANVELFDRLGVRDQVEKIGMPKFGIEFVSPEHEHRSYVEFAEGWDKSLDSAWQVRRSELDELLFRNAATRGAQTFEGCKVRDVAFDADGATVQAVMDDGAKRSWRARFVIDATGRDTLLANKFRCKQKNPAHNSTALFGHFTNAERLEGKKEGNISICWFPHGWFWFIPLADGTTSVGAVCWPYYLKTRDKPLKEFFYDTIALCPVLADRLKNATLIDDAVHATGNFSYSSTHATGDNYLLLGDAFTFIDPMFSSGVYLAMHSAFDGAELVATALDQPAELARAREGFEAMMRKGPREYSWFIYRVTNPTIRDMFMYPGNPFRVKEALMSLLAGDIYKGTPMWGALRMFKVLYYGISLANFRRTMAGWKQHRFNIRDMGALKGETIQKSD</sequence>